<dbReference type="InterPro" id="IPR013108">
    <property type="entry name" value="Amidohydro_3"/>
</dbReference>
<dbReference type="InterPro" id="IPR033932">
    <property type="entry name" value="YtcJ-like"/>
</dbReference>
<proteinExistence type="predicted"/>
<gene>
    <name evidence="3" type="ORF">SNE34_00220</name>
</gene>
<dbReference type="Gene3D" id="2.30.40.10">
    <property type="entry name" value="Urease, subunit C, domain 1"/>
    <property type="match status" value="1"/>
</dbReference>
<evidence type="ECO:0000259" key="2">
    <source>
        <dbReference type="Pfam" id="PF07969"/>
    </source>
</evidence>
<dbReference type="Gene3D" id="3.10.310.70">
    <property type="match status" value="1"/>
</dbReference>
<dbReference type="RefSeq" id="WP_332613635.1">
    <property type="nucleotide sequence ID" value="NZ_JAXGFP010000001.1"/>
</dbReference>
<feature type="signal peptide" evidence="1">
    <location>
        <begin position="1"/>
        <end position="22"/>
    </location>
</feature>
<organism evidence="3 4">
    <name type="scientific">Novilysobacter erysipheiresistens</name>
    <dbReference type="NCBI Taxonomy" id="1749332"/>
    <lineage>
        <taxon>Bacteria</taxon>
        <taxon>Pseudomonadati</taxon>
        <taxon>Pseudomonadota</taxon>
        <taxon>Gammaproteobacteria</taxon>
        <taxon>Lysobacterales</taxon>
        <taxon>Lysobacteraceae</taxon>
        <taxon>Novilysobacter</taxon>
    </lineage>
</organism>
<dbReference type="SUPFAM" id="SSF51338">
    <property type="entry name" value="Composite domain of metallo-dependent hydrolases"/>
    <property type="match status" value="1"/>
</dbReference>
<feature type="chain" id="PRO_5046984971" evidence="1">
    <location>
        <begin position="23"/>
        <end position="559"/>
    </location>
</feature>
<protein>
    <submittedName>
        <fullName evidence="3">Amidohydrolase</fullName>
        <ecNumber evidence="3">3.5.-.-</ecNumber>
    </submittedName>
</protein>
<dbReference type="InterPro" id="IPR032466">
    <property type="entry name" value="Metal_Hydrolase"/>
</dbReference>
<dbReference type="SUPFAM" id="SSF51556">
    <property type="entry name" value="Metallo-dependent hydrolases"/>
    <property type="match status" value="1"/>
</dbReference>
<feature type="domain" description="Amidohydrolase 3" evidence="2">
    <location>
        <begin position="74"/>
        <end position="556"/>
    </location>
</feature>
<dbReference type="GO" id="GO:0016787">
    <property type="term" value="F:hydrolase activity"/>
    <property type="evidence" value="ECO:0007669"/>
    <property type="project" value="UniProtKB-KW"/>
</dbReference>
<sequence length="559" mass="59944">MRAMLGLMVASTLLAMAMPALAAEVTVLSAGRIHTMDASQPQAEAMAFDADGRILALGERETLFAKYPDAQPLDVGDATVVPGLIDAHGHVAGLGLTQMRADLVGATSKDEVLARLRAFAADLPEGAWLLGRGWDQNDWPERTFPTAADLDVAFPDRPVWLTRIDGHAGWANTAAMEAIDQDTRARLTQGDWQPDGGRIVRDAQGRATGIFVDGAMALVDAAMPPMDAATAQRALALGMQAAVEHGLTGVHDAGVSLQQLRGYQALADRGEMPLRVYAMADGDSEALAWLCENGVYAHPGGRLQMRTVKLYIDGALGSRGAAMIEDYSDDAGNRGLLLMSPKQMVDAAARAKDCGVQVATHAIGDRGNQVVLDAYEQVLGDDRGSDHRWRIEHAQILTEADIPRFAELGVIASMQPTHATSDMPWAADRVGSERIQWAYAWRKLRDAGGRLSLGSDFPVESVDPRLGLYAAATRTDAQGMPAGGWMPQEKLTAWEALRGFTSDAAWAGFAEDETGRLAVGRRADFVVLGQDPLAIDPAQLDELDVLATYVDGEAVYRRP</sequence>
<dbReference type="PANTHER" id="PTHR22642:SF2">
    <property type="entry name" value="PROTEIN LONG AFTER FAR-RED 3"/>
    <property type="match status" value="1"/>
</dbReference>
<dbReference type="Proteomes" id="UP001355056">
    <property type="component" value="Unassembled WGS sequence"/>
</dbReference>
<dbReference type="InterPro" id="IPR011059">
    <property type="entry name" value="Metal-dep_hydrolase_composite"/>
</dbReference>
<reference evidence="3 4" key="1">
    <citation type="journal article" date="2016" name="Int. J. Syst. Evol. Microbiol.">
        <title>Lysobacter erysipheiresistens sp. nov., an antagonist of powdery mildew, isolated from tobacco-cultivated soil.</title>
        <authorList>
            <person name="Xie B."/>
            <person name="Li T."/>
            <person name="Lin X."/>
            <person name="Wang C.J."/>
            <person name="Chen Y.J."/>
            <person name="Liu W.J."/>
            <person name="Zhao Z.W."/>
        </authorList>
    </citation>
    <scope>NUCLEOTIDE SEQUENCE [LARGE SCALE GENOMIC DNA]</scope>
    <source>
        <strain evidence="3 4">RS-LYSO-3</strain>
    </source>
</reference>
<keyword evidence="4" id="KW-1185">Reference proteome</keyword>
<evidence type="ECO:0000256" key="1">
    <source>
        <dbReference type="SAM" id="SignalP"/>
    </source>
</evidence>
<dbReference type="EC" id="3.5.-.-" evidence="3"/>
<dbReference type="Pfam" id="PF07969">
    <property type="entry name" value="Amidohydro_3"/>
    <property type="match status" value="1"/>
</dbReference>
<accession>A0ABU7YTQ5</accession>
<evidence type="ECO:0000313" key="4">
    <source>
        <dbReference type="Proteomes" id="UP001355056"/>
    </source>
</evidence>
<keyword evidence="1" id="KW-0732">Signal</keyword>
<dbReference type="PANTHER" id="PTHR22642">
    <property type="entry name" value="IMIDAZOLONEPROPIONASE"/>
    <property type="match status" value="1"/>
</dbReference>
<comment type="caution">
    <text evidence="3">The sequence shown here is derived from an EMBL/GenBank/DDBJ whole genome shotgun (WGS) entry which is preliminary data.</text>
</comment>
<dbReference type="EMBL" id="JAXGFP010000001">
    <property type="protein sequence ID" value="MEG3182440.1"/>
    <property type="molecule type" value="Genomic_DNA"/>
</dbReference>
<evidence type="ECO:0000313" key="3">
    <source>
        <dbReference type="EMBL" id="MEG3182440.1"/>
    </source>
</evidence>
<dbReference type="Gene3D" id="3.20.20.140">
    <property type="entry name" value="Metal-dependent hydrolases"/>
    <property type="match status" value="1"/>
</dbReference>
<name>A0ABU7YTQ5_9GAMM</name>
<keyword evidence="3" id="KW-0378">Hydrolase</keyword>
<dbReference type="CDD" id="cd01300">
    <property type="entry name" value="YtcJ_like"/>
    <property type="match status" value="1"/>
</dbReference>